<protein>
    <submittedName>
        <fullName evidence="1">DNMP kinase</fullName>
    </submittedName>
</protein>
<dbReference type="EMBL" id="MG696114">
    <property type="protein sequence ID" value="AUM58487.1"/>
    <property type="molecule type" value="Genomic_DNA"/>
</dbReference>
<reference evidence="1 2" key="1">
    <citation type="submission" date="2017-12" db="EMBL/GenBank/DDBJ databases">
        <title>Complete genome sequence and characterization of bacteriophage phiP4-3 infecting Proteus pennea.</title>
        <authorList>
            <person name="He Y."/>
            <person name="Yang H."/>
        </authorList>
    </citation>
    <scope>NUCLEOTIDE SEQUENCE [LARGE SCALE GENOMIC DNA]</scope>
</reference>
<keyword evidence="1" id="KW-0808">Transferase</keyword>
<evidence type="ECO:0000313" key="1">
    <source>
        <dbReference type="EMBL" id="AUM58487.1"/>
    </source>
</evidence>
<evidence type="ECO:0000313" key="2">
    <source>
        <dbReference type="Proteomes" id="UP000240538"/>
    </source>
</evidence>
<dbReference type="Proteomes" id="UP000240538">
    <property type="component" value="Segment"/>
</dbReference>
<keyword evidence="1" id="KW-0418">Kinase</keyword>
<dbReference type="InterPro" id="IPR027417">
    <property type="entry name" value="P-loop_NTPase"/>
</dbReference>
<dbReference type="InterPro" id="IPR048444">
    <property type="entry name" value="DNMK"/>
</dbReference>
<dbReference type="Gene3D" id="1.10.238.70">
    <property type="match status" value="1"/>
</dbReference>
<gene>
    <name evidence="1" type="ORF">phiP43_129</name>
</gene>
<proteinExistence type="predicted"/>
<organism evidence="1 2">
    <name type="scientific">Proteus phage phiP4-3</name>
    <dbReference type="NCBI Taxonomy" id="2065203"/>
    <lineage>
        <taxon>Viruses</taxon>
        <taxon>Duplodnaviria</taxon>
        <taxon>Heunggongvirae</taxon>
        <taxon>Uroviricota</taxon>
        <taxon>Caudoviricetes</taxon>
        <taxon>Pantevenvirales</taxon>
        <taxon>Straboviridae</taxon>
        <taxon>Bragavirus</taxon>
        <taxon>Bragavirus p43</taxon>
    </lineage>
</organism>
<dbReference type="GO" id="GO:0016301">
    <property type="term" value="F:kinase activity"/>
    <property type="evidence" value="ECO:0007669"/>
    <property type="project" value="UniProtKB-KW"/>
</dbReference>
<accession>A0A2I6PFK6</accession>
<name>A0A2I6PFK6_9CAUD</name>
<sequence length="219" mass="25691">MIIGLTGKKRSGKNTCAKFIEDICEENNITTHTMAFADYLKFTLSINWQNYNGFELTYDDFDGTGIDREYKLDMSQEQFEDYMTRCIRYLKNHGLKGNMPEIPVINNNEFTIRKFLQTLGTDIVVSMDKMYWVNMVFNYIDKLIPRSHVVIITDCRQLHEIDTVRNNNGQIIHIKKNTLTNDSHITEQDLPILEGDIVIENNSSLQDFYKKVKYEYSKL</sequence>
<dbReference type="InterPro" id="IPR023191">
    <property type="entry name" value="DNMP_kinase_N"/>
</dbReference>
<keyword evidence="2" id="KW-1185">Reference proteome</keyword>
<dbReference type="SUPFAM" id="SSF52540">
    <property type="entry name" value="P-loop containing nucleoside triphosphate hydrolases"/>
    <property type="match status" value="1"/>
</dbReference>
<dbReference type="Gene3D" id="3.40.50.300">
    <property type="entry name" value="P-loop containing nucleotide triphosphate hydrolases"/>
    <property type="match status" value="1"/>
</dbReference>
<dbReference type="Pfam" id="PF21448">
    <property type="entry name" value="DNMK"/>
    <property type="match status" value="1"/>
</dbReference>